<dbReference type="EMBL" id="JACEFF010000213">
    <property type="protein sequence ID" value="KAH9641828.1"/>
    <property type="molecule type" value="Genomic_DNA"/>
</dbReference>
<dbReference type="SUPFAM" id="SSF103657">
    <property type="entry name" value="BAR/IMD domain-like"/>
    <property type="match status" value="2"/>
</dbReference>
<evidence type="ECO:0000313" key="2">
    <source>
        <dbReference type="EMBL" id="KAH9641828.1"/>
    </source>
</evidence>
<dbReference type="GO" id="GO:0005886">
    <property type="term" value="C:plasma membrane"/>
    <property type="evidence" value="ECO:0007669"/>
    <property type="project" value="TreeGrafter"/>
</dbReference>
<feature type="non-terminal residue" evidence="2">
    <location>
        <position position="1"/>
    </location>
</feature>
<name>A0A922MSK6_SPOEX</name>
<dbReference type="InterPro" id="IPR001060">
    <property type="entry name" value="FCH_dom"/>
</dbReference>
<dbReference type="GO" id="GO:0097320">
    <property type="term" value="P:plasma membrane tubulation"/>
    <property type="evidence" value="ECO:0007669"/>
    <property type="project" value="TreeGrafter"/>
</dbReference>
<dbReference type="SMART" id="SM00055">
    <property type="entry name" value="FCH"/>
    <property type="match status" value="1"/>
</dbReference>
<sequence length="271" mass="31331">GAVCECRTAMSHHSDEQALLTVASDSFWEPGNYKRTTRRIDDGHRLCGELQALVQERADIEKTYAKSLRGWAKKWNDLIEKVHSKTDYEQYMLTMKSARQINPYDKNVEPEQCKRPKDNVTVVFPIHTKKVNKMSVILLMDVKQVLVNALVVCDHVTWLCQSSHCVNSVLPDDSDVSNLRIKPVSPEYGTMEAAWKGGMVEAERLSDLHLSVRDRLVNDVMAQIKNWQKDTYHKFFLIYCYVLMLDQRKLSGYTSRLEHNPINIIYKTIPK</sequence>
<dbReference type="PANTHER" id="PTHR23065">
    <property type="entry name" value="PROLINE-SERINE-THREONINE PHOSPHATASE INTERACTING PROTEIN 1"/>
    <property type="match status" value="1"/>
</dbReference>
<reference evidence="2" key="1">
    <citation type="journal article" date="2021" name="G3 (Bethesda)">
        <title>Genome and transcriptome analysis of the beet armyworm Spodoptera exigua reveals targets for pest control. .</title>
        <authorList>
            <person name="Simon S."/>
            <person name="Breeschoten T."/>
            <person name="Jansen H.J."/>
            <person name="Dirks R.P."/>
            <person name="Schranz M.E."/>
            <person name="Ros V.I.D."/>
        </authorList>
    </citation>
    <scope>NUCLEOTIDE SEQUENCE</scope>
    <source>
        <strain evidence="2">TB_SE_WUR_2020</strain>
    </source>
</reference>
<accession>A0A922MSK6</accession>
<dbReference type="Gene3D" id="1.20.1270.60">
    <property type="entry name" value="Arfaptin homology (AH) domain/BAR domain"/>
    <property type="match status" value="2"/>
</dbReference>
<feature type="domain" description="FCH" evidence="1">
    <location>
        <begin position="25"/>
        <end position="101"/>
    </location>
</feature>
<protein>
    <recommendedName>
        <fullName evidence="1">FCH domain-containing protein</fullName>
    </recommendedName>
</protein>
<organism evidence="2 3">
    <name type="scientific">Spodoptera exigua</name>
    <name type="common">Beet armyworm</name>
    <name type="synonym">Noctua fulgens</name>
    <dbReference type="NCBI Taxonomy" id="7107"/>
    <lineage>
        <taxon>Eukaryota</taxon>
        <taxon>Metazoa</taxon>
        <taxon>Ecdysozoa</taxon>
        <taxon>Arthropoda</taxon>
        <taxon>Hexapoda</taxon>
        <taxon>Insecta</taxon>
        <taxon>Pterygota</taxon>
        <taxon>Neoptera</taxon>
        <taxon>Endopterygota</taxon>
        <taxon>Lepidoptera</taxon>
        <taxon>Glossata</taxon>
        <taxon>Ditrysia</taxon>
        <taxon>Noctuoidea</taxon>
        <taxon>Noctuidae</taxon>
        <taxon>Amphipyrinae</taxon>
        <taxon>Spodoptera</taxon>
    </lineage>
</organism>
<dbReference type="GO" id="GO:0007010">
    <property type="term" value="P:cytoskeleton organization"/>
    <property type="evidence" value="ECO:0007669"/>
    <property type="project" value="TreeGrafter"/>
</dbReference>
<evidence type="ECO:0000313" key="3">
    <source>
        <dbReference type="Proteomes" id="UP000814243"/>
    </source>
</evidence>
<dbReference type="Pfam" id="PF00611">
    <property type="entry name" value="FCH"/>
    <property type="match status" value="1"/>
</dbReference>
<dbReference type="Proteomes" id="UP000814243">
    <property type="component" value="Unassembled WGS sequence"/>
</dbReference>
<dbReference type="AlphaFoldDB" id="A0A922MSK6"/>
<dbReference type="GO" id="GO:0005543">
    <property type="term" value="F:phospholipid binding"/>
    <property type="evidence" value="ECO:0007669"/>
    <property type="project" value="TreeGrafter"/>
</dbReference>
<gene>
    <name evidence="2" type="ORF">HF086_001544</name>
</gene>
<dbReference type="GO" id="GO:0030100">
    <property type="term" value="P:regulation of endocytosis"/>
    <property type="evidence" value="ECO:0007669"/>
    <property type="project" value="TreeGrafter"/>
</dbReference>
<dbReference type="GO" id="GO:0005768">
    <property type="term" value="C:endosome"/>
    <property type="evidence" value="ECO:0007669"/>
    <property type="project" value="TreeGrafter"/>
</dbReference>
<dbReference type="PANTHER" id="PTHR23065:SF11">
    <property type="entry name" value="SYNDAPIN, ISOFORM C"/>
    <property type="match status" value="1"/>
</dbReference>
<proteinExistence type="predicted"/>
<dbReference type="InterPro" id="IPR027267">
    <property type="entry name" value="AH/BAR_dom_sf"/>
</dbReference>
<evidence type="ECO:0000259" key="1">
    <source>
        <dbReference type="SMART" id="SM00055"/>
    </source>
</evidence>
<comment type="caution">
    <text evidence="2">The sequence shown here is derived from an EMBL/GenBank/DDBJ whole genome shotgun (WGS) entry which is preliminary data.</text>
</comment>